<organism evidence="1 2">
    <name type="scientific">Clostridium algifaecis</name>
    <dbReference type="NCBI Taxonomy" id="1472040"/>
    <lineage>
        <taxon>Bacteria</taxon>
        <taxon>Bacillati</taxon>
        <taxon>Bacillota</taxon>
        <taxon>Clostridia</taxon>
        <taxon>Eubacteriales</taxon>
        <taxon>Clostridiaceae</taxon>
        <taxon>Clostridium</taxon>
    </lineage>
</organism>
<dbReference type="InterPro" id="IPR000150">
    <property type="entry name" value="Cof"/>
</dbReference>
<dbReference type="SFLD" id="SFLDG01140">
    <property type="entry name" value="C2.B:_Phosphomannomutase_and_P"/>
    <property type="match status" value="1"/>
</dbReference>
<dbReference type="SUPFAM" id="SSF56784">
    <property type="entry name" value="HAD-like"/>
    <property type="match status" value="1"/>
</dbReference>
<protein>
    <submittedName>
        <fullName evidence="1">Cof subfamily protein (Haloacid dehalogenase superfamily)</fullName>
    </submittedName>
</protein>
<sequence length="273" mass="30645">MNDYKWCVCDMDGTLLNSEKEISQEDKKALKKLQNDGVEVMIASGRVDTLLKLYIKELSLNGYIICCNGGLIKNIRTGKILYSKIINKDDVRRVLTQCFRDNLSFLVYTVDQVYSNEGNRIGEKYRRLNKTFDKDSKIPINFVDDKLMDSIDGMGVLKILLVCDERAEVIELERNFSKYNGLTVVSSGETLVDIMASNISKGNALEILSKKLNVSLSRVIAFGDNYNDIDMLKIVGMPIAMENAVEDARSAAKYVTKSCDDSGIAYAINNIIK</sequence>
<dbReference type="NCBIfam" id="TIGR01484">
    <property type="entry name" value="HAD-SF-IIB"/>
    <property type="match status" value="1"/>
</dbReference>
<dbReference type="SFLD" id="SFLDG01144">
    <property type="entry name" value="C2.B.4:_PGP_Like"/>
    <property type="match status" value="1"/>
</dbReference>
<dbReference type="PROSITE" id="PS01229">
    <property type="entry name" value="COF_2"/>
    <property type="match status" value="1"/>
</dbReference>
<reference evidence="1 2" key="1">
    <citation type="submission" date="2021-03" db="EMBL/GenBank/DDBJ databases">
        <title>Genomic Encyclopedia of Type Strains, Phase IV (KMG-IV): sequencing the most valuable type-strain genomes for metagenomic binning, comparative biology and taxonomic classification.</title>
        <authorList>
            <person name="Goeker M."/>
        </authorList>
    </citation>
    <scope>NUCLEOTIDE SEQUENCE [LARGE SCALE GENOMIC DNA]</scope>
    <source>
        <strain evidence="1 2">DSM 28783</strain>
    </source>
</reference>
<dbReference type="PANTHER" id="PTHR10000">
    <property type="entry name" value="PHOSPHOSERINE PHOSPHATASE"/>
    <property type="match status" value="1"/>
</dbReference>
<dbReference type="Gene3D" id="3.30.1240.10">
    <property type="match status" value="1"/>
</dbReference>
<dbReference type="InterPro" id="IPR006379">
    <property type="entry name" value="HAD-SF_hydro_IIB"/>
</dbReference>
<dbReference type="InterPro" id="IPR023214">
    <property type="entry name" value="HAD_sf"/>
</dbReference>
<name>A0ABS4KRY6_9CLOT</name>
<dbReference type="EMBL" id="JAGGLM010000003">
    <property type="protein sequence ID" value="MBP2032181.1"/>
    <property type="molecule type" value="Genomic_DNA"/>
</dbReference>
<dbReference type="SFLD" id="SFLDS00003">
    <property type="entry name" value="Haloacid_Dehalogenase"/>
    <property type="match status" value="1"/>
</dbReference>
<gene>
    <name evidence="1" type="ORF">J2Z42_000846</name>
</gene>
<dbReference type="Gene3D" id="3.40.50.1000">
    <property type="entry name" value="HAD superfamily/HAD-like"/>
    <property type="match status" value="1"/>
</dbReference>
<dbReference type="RefSeq" id="WP_209701111.1">
    <property type="nucleotide sequence ID" value="NZ_JAGGLM010000003.1"/>
</dbReference>
<dbReference type="Pfam" id="PF08282">
    <property type="entry name" value="Hydrolase_3"/>
    <property type="match status" value="1"/>
</dbReference>
<dbReference type="CDD" id="cd07516">
    <property type="entry name" value="HAD_Pase"/>
    <property type="match status" value="1"/>
</dbReference>
<comment type="caution">
    <text evidence="1">The sequence shown here is derived from an EMBL/GenBank/DDBJ whole genome shotgun (WGS) entry which is preliminary data.</text>
</comment>
<dbReference type="NCBIfam" id="TIGR00099">
    <property type="entry name" value="Cof-subfamily"/>
    <property type="match status" value="1"/>
</dbReference>
<dbReference type="Proteomes" id="UP001519307">
    <property type="component" value="Unassembled WGS sequence"/>
</dbReference>
<accession>A0ABS4KRY6</accession>
<dbReference type="InterPro" id="IPR036412">
    <property type="entry name" value="HAD-like_sf"/>
</dbReference>
<proteinExistence type="predicted"/>
<evidence type="ECO:0000313" key="1">
    <source>
        <dbReference type="EMBL" id="MBP2032181.1"/>
    </source>
</evidence>
<evidence type="ECO:0000313" key="2">
    <source>
        <dbReference type="Proteomes" id="UP001519307"/>
    </source>
</evidence>
<keyword evidence="2" id="KW-1185">Reference proteome</keyword>
<dbReference type="PANTHER" id="PTHR10000:SF8">
    <property type="entry name" value="HAD SUPERFAMILY HYDROLASE-LIKE, TYPE 3"/>
    <property type="match status" value="1"/>
</dbReference>